<name>A0A0N5BR34_STREA</name>
<dbReference type="Proteomes" id="UP000046392">
    <property type="component" value="Unplaced"/>
</dbReference>
<protein>
    <submittedName>
        <fullName evidence="2">Coil containing protein</fullName>
    </submittedName>
</protein>
<keyword evidence="1" id="KW-1185">Reference proteome</keyword>
<evidence type="ECO:0000313" key="1">
    <source>
        <dbReference type="Proteomes" id="UP000046392"/>
    </source>
</evidence>
<accession>A0A0N5BR34</accession>
<proteinExistence type="predicted"/>
<organism evidence="1 2">
    <name type="scientific">Strongyloides papillosus</name>
    <name type="common">Intestinal threadworm</name>
    <dbReference type="NCBI Taxonomy" id="174720"/>
    <lineage>
        <taxon>Eukaryota</taxon>
        <taxon>Metazoa</taxon>
        <taxon>Ecdysozoa</taxon>
        <taxon>Nematoda</taxon>
        <taxon>Chromadorea</taxon>
        <taxon>Rhabditida</taxon>
        <taxon>Tylenchina</taxon>
        <taxon>Panagrolaimomorpha</taxon>
        <taxon>Strongyloidoidea</taxon>
        <taxon>Strongyloididae</taxon>
        <taxon>Strongyloides</taxon>
    </lineage>
</organism>
<evidence type="ECO:0000313" key="2">
    <source>
        <dbReference type="WBParaSite" id="SPAL_0000833800.1"/>
    </source>
</evidence>
<reference evidence="2" key="1">
    <citation type="submission" date="2017-02" db="UniProtKB">
        <authorList>
            <consortium name="WormBaseParasite"/>
        </authorList>
    </citation>
    <scope>IDENTIFICATION</scope>
</reference>
<dbReference type="WBParaSite" id="SPAL_0000833800.1">
    <property type="protein sequence ID" value="SPAL_0000833800.1"/>
    <property type="gene ID" value="SPAL_0000833800"/>
</dbReference>
<dbReference type="AlphaFoldDB" id="A0A0N5BR34"/>
<sequence length="68" mass="8067">MMSPKQEAIISKLEQRRAELINQIKKKIFLKLKDNHRTGVVEVSHESSRYRILRDNFLRATTNLDRMA</sequence>